<keyword evidence="2" id="KW-1185">Reference proteome</keyword>
<protein>
    <recommendedName>
        <fullName evidence="3">PPM-type phosphatase domain-containing protein</fullName>
    </recommendedName>
</protein>
<dbReference type="EMBL" id="FXTT01000001">
    <property type="protein sequence ID" value="SMP02100.1"/>
    <property type="molecule type" value="Genomic_DNA"/>
</dbReference>
<name>A0ABY1N797_9HYPH</name>
<evidence type="ECO:0000313" key="1">
    <source>
        <dbReference type="EMBL" id="SMP02100.1"/>
    </source>
</evidence>
<organism evidence="1 2">
    <name type="scientific">Roseibium denhamense</name>
    <dbReference type="NCBI Taxonomy" id="76305"/>
    <lineage>
        <taxon>Bacteria</taxon>
        <taxon>Pseudomonadati</taxon>
        <taxon>Pseudomonadota</taxon>
        <taxon>Alphaproteobacteria</taxon>
        <taxon>Hyphomicrobiales</taxon>
        <taxon>Stappiaceae</taxon>
        <taxon>Roseibium</taxon>
    </lineage>
</organism>
<evidence type="ECO:0000313" key="2">
    <source>
        <dbReference type="Proteomes" id="UP001157914"/>
    </source>
</evidence>
<accession>A0ABY1N797</accession>
<comment type="caution">
    <text evidence="1">The sequence shown here is derived from an EMBL/GenBank/DDBJ whole genome shotgun (WGS) entry which is preliminary data.</text>
</comment>
<dbReference type="Proteomes" id="UP001157914">
    <property type="component" value="Unassembled WGS sequence"/>
</dbReference>
<proteinExistence type="predicted"/>
<sequence length="267" mass="28675">MTFSILEAFTIGKSECGYSEDRLVQTANHFGVLDGSRGPDGLPKEVITSILDSAKDHIKGMSADTPLPELVGALSDITADRKGAAGFSDFKRSGGFVFCLYSTHYREIWRVGDCKFKNEGFEPAAAFQAEIICADARSMILKAKLLAGATADSLMADPGYSHVIDDLLVHETAFLNAADHPLGIGAITGSTVPDVFVKRFPARPGSLIITSDGYPDICEDLGTTEARLEEVLKMDPLCIDENRQCKGLAPGLLSFDDRSFISAMLSA</sequence>
<reference evidence="1 2" key="1">
    <citation type="submission" date="2017-05" db="EMBL/GenBank/DDBJ databases">
        <authorList>
            <person name="Varghese N."/>
            <person name="Submissions S."/>
        </authorList>
    </citation>
    <scope>NUCLEOTIDE SEQUENCE [LARGE SCALE GENOMIC DNA]</scope>
    <source>
        <strain evidence="1 2">DSM 15949</strain>
    </source>
</reference>
<dbReference type="RefSeq" id="WP_155191197.1">
    <property type="nucleotide sequence ID" value="NZ_BAAAEA010000001.1"/>
</dbReference>
<gene>
    <name evidence="1" type="ORF">SAMN06265374_0431</name>
</gene>
<evidence type="ECO:0008006" key="3">
    <source>
        <dbReference type="Google" id="ProtNLM"/>
    </source>
</evidence>